<dbReference type="InterPro" id="IPR029058">
    <property type="entry name" value="AB_hydrolase_fold"/>
</dbReference>
<feature type="compositionally biased region" description="Basic residues" evidence="5">
    <location>
        <begin position="289"/>
        <end position="306"/>
    </location>
</feature>
<evidence type="ECO:0000256" key="1">
    <source>
        <dbReference type="ARBA" id="ARBA00013201"/>
    </source>
</evidence>
<feature type="compositionally biased region" description="Low complexity" evidence="5">
    <location>
        <begin position="173"/>
        <end position="186"/>
    </location>
</feature>
<evidence type="ECO:0000256" key="4">
    <source>
        <dbReference type="ARBA" id="ARBA00023098"/>
    </source>
</evidence>
<evidence type="ECO:0000313" key="6">
    <source>
        <dbReference type="EMBL" id="KAK0657421.1"/>
    </source>
</evidence>
<feature type="region of interest" description="Disordered" evidence="5">
    <location>
        <begin position="252"/>
        <end position="310"/>
    </location>
</feature>
<feature type="region of interest" description="Disordered" evidence="5">
    <location>
        <begin position="159"/>
        <end position="205"/>
    </location>
</feature>
<name>A0AA39YRQ9_9PEZI</name>
<feature type="compositionally biased region" description="Basic residues" evidence="5">
    <location>
        <begin position="1"/>
        <end position="29"/>
    </location>
</feature>
<dbReference type="Pfam" id="PF03403">
    <property type="entry name" value="PAF-AH_p_II"/>
    <property type="match status" value="2"/>
</dbReference>
<keyword evidence="3" id="KW-0442">Lipid degradation</keyword>
<dbReference type="PANTHER" id="PTHR10272:SF0">
    <property type="entry name" value="PLATELET-ACTIVATING FACTOR ACETYLHYDROLASE"/>
    <property type="match status" value="1"/>
</dbReference>
<sequence>MTPTRGRTRTRRPKRGKSRLRISLRRRRPIPPASTRPPKSQREHLLHSLPPYSGPYAVGYLEIELPVRRPRHFSHIKRNGSPALKLDTVLFSIYYPADDTFSSGSSSSTTRPPWLPRPRTETCKGYATFLSVPRPLVTAYIALTSMFTKLPAFRNAPLSHRRPASATGGGKESSSSSSSSSNSSSSKTTLPNNPQTSKKETSETGEKPIFPVVIFSHGLGGSRTSCSAICGDLASFGFVVVALEHRDGSGARTFVNKAGASPDLESQHLDLRRPRSSEAHDDRKPNQAPRRRGLVVGRRTKAKKERRAQTQPKPYYKVDYLFPKHNAYDTSPRNERGIDTELRRAQMDMRLAEIEEAFYALSLINDGHGVQVRAQNLRKSGNVGASANGLDGIDWEEWAGRLYLDHVTIMGHSFGGATAAQVLRLERFGWVGQGILLDAWGPVMPESSPECNAFQKPILSIGSEAFMHWTECHDRIQQICREARDSGAVCWSLTIRGSTHLSQTDFAVLYPNWISLLMKTLVNPKRAIHLTVYSALEFLKITLPTEQTRFDASREQLLSKADSETKALFDHRPDEKFIATRLFIPNEFSLRVRGFLRRFDRWKRNRDQGVPTDASGKPLVGLVSWGAGKEMFVHLSPRQEDMEAYMKRAGEQ</sequence>
<organism evidence="6 7">
    <name type="scientific">Cercophora newfieldiana</name>
    <dbReference type="NCBI Taxonomy" id="92897"/>
    <lineage>
        <taxon>Eukaryota</taxon>
        <taxon>Fungi</taxon>
        <taxon>Dikarya</taxon>
        <taxon>Ascomycota</taxon>
        <taxon>Pezizomycotina</taxon>
        <taxon>Sordariomycetes</taxon>
        <taxon>Sordariomycetidae</taxon>
        <taxon>Sordariales</taxon>
        <taxon>Lasiosphaeriaceae</taxon>
        <taxon>Cercophora</taxon>
    </lineage>
</organism>
<evidence type="ECO:0000256" key="3">
    <source>
        <dbReference type="ARBA" id="ARBA00022963"/>
    </source>
</evidence>
<dbReference type="GO" id="GO:0003847">
    <property type="term" value="F:1-alkyl-2-acetylglycerophosphocholine esterase activity"/>
    <property type="evidence" value="ECO:0007669"/>
    <property type="project" value="UniProtKB-EC"/>
</dbReference>
<protein>
    <recommendedName>
        <fullName evidence="1">1-alkyl-2-acetylglycerophosphocholine esterase</fullName>
        <ecNumber evidence="1">3.1.1.47</ecNumber>
    </recommendedName>
</protein>
<reference evidence="6" key="1">
    <citation type="submission" date="2023-06" db="EMBL/GenBank/DDBJ databases">
        <title>Genome-scale phylogeny and comparative genomics of the fungal order Sordariales.</title>
        <authorList>
            <consortium name="Lawrence Berkeley National Laboratory"/>
            <person name="Hensen N."/>
            <person name="Bonometti L."/>
            <person name="Westerberg I."/>
            <person name="Brannstrom I.O."/>
            <person name="Guillou S."/>
            <person name="Cros-Aarteil S."/>
            <person name="Calhoun S."/>
            <person name="Haridas S."/>
            <person name="Kuo A."/>
            <person name="Mondo S."/>
            <person name="Pangilinan J."/>
            <person name="Riley R."/>
            <person name="Labutti K."/>
            <person name="Andreopoulos B."/>
            <person name="Lipzen A."/>
            <person name="Chen C."/>
            <person name="Yanf M."/>
            <person name="Daum C."/>
            <person name="Ng V."/>
            <person name="Clum A."/>
            <person name="Steindorff A."/>
            <person name="Ohm R."/>
            <person name="Martin F."/>
            <person name="Silar P."/>
            <person name="Natvig D."/>
            <person name="Lalanne C."/>
            <person name="Gautier V."/>
            <person name="Ament-Velasquez S.L."/>
            <person name="Kruys A."/>
            <person name="Hutchinson M.I."/>
            <person name="Powell A.J."/>
            <person name="Barry K."/>
            <person name="Miller A.N."/>
            <person name="Grigoriev I.V."/>
            <person name="Debuchy R."/>
            <person name="Gladieux P."/>
            <person name="Thoren M.H."/>
            <person name="Johannesson H."/>
        </authorList>
    </citation>
    <scope>NUCLEOTIDE SEQUENCE</scope>
    <source>
        <strain evidence="6">SMH2532-1</strain>
    </source>
</reference>
<keyword evidence="7" id="KW-1185">Reference proteome</keyword>
<keyword evidence="4" id="KW-0443">Lipid metabolism</keyword>
<feature type="compositionally biased region" description="Polar residues" evidence="5">
    <location>
        <begin position="187"/>
        <end position="196"/>
    </location>
</feature>
<feature type="region of interest" description="Disordered" evidence="5">
    <location>
        <begin position="1"/>
        <end position="48"/>
    </location>
</feature>
<dbReference type="Proteomes" id="UP001174936">
    <property type="component" value="Unassembled WGS sequence"/>
</dbReference>
<comment type="caution">
    <text evidence="6">The sequence shown here is derived from an EMBL/GenBank/DDBJ whole genome shotgun (WGS) entry which is preliminary data.</text>
</comment>
<dbReference type="PANTHER" id="PTHR10272">
    <property type="entry name" value="PLATELET-ACTIVATING FACTOR ACETYLHYDROLASE"/>
    <property type="match status" value="1"/>
</dbReference>
<keyword evidence="2" id="KW-0378">Hydrolase</keyword>
<dbReference type="EMBL" id="JAULSV010000001">
    <property type="protein sequence ID" value="KAK0657421.1"/>
    <property type="molecule type" value="Genomic_DNA"/>
</dbReference>
<evidence type="ECO:0000256" key="2">
    <source>
        <dbReference type="ARBA" id="ARBA00022801"/>
    </source>
</evidence>
<dbReference type="GO" id="GO:0016042">
    <property type="term" value="P:lipid catabolic process"/>
    <property type="evidence" value="ECO:0007669"/>
    <property type="project" value="UniProtKB-KW"/>
</dbReference>
<proteinExistence type="predicted"/>
<evidence type="ECO:0000256" key="5">
    <source>
        <dbReference type="SAM" id="MobiDB-lite"/>
    </source>
</evidence>
<accession>A0AA39YRQ9</accession>
<dbReference type="SUPFAM" id="SSF53474">
    <property type="entry name" value="alpha/beta-Hydrolases"/>
    <property type="match status" value="1"/>
</dbReference>
<dbReference type="EC" id="3.1.1.47" evidence="1"/>
<feature type="compositionally biased region" description="Basic and acidic residues" evidence="5">
    <location>
        <begin position="265"/>
        <end position="285"/>
    </location>
</feature>
<dbReference type="AlphaFoldDB" id="A0AA39YRQ9"/>
<gene>
    <name evidence="6" type="ORF">B0T16DRAFT_502141</name>
</gene>
<dbReference type="Gene3D" id="3.40.50.1820">
    <property type="entry name" value="alpha/beta hydrolase"/>
    <property type="match status" value="1"/>
</dbReference>
<evidence type="ECO:0000313" key="7">
    <source>
        <dbReference type="Proteomes" id="UP001174936"/>
    </source>
</evidence>